<sequence>MLNIFFDKKVYKVEENISAHDFLVENTNLENIMICKIDGVLSDLSTCLTADCKLSFHSFDECKDIFWHSSAHILGNALVNLYPSCKLINGPPIEEGFFYDIDIDTPLSQEDYKNIESEFKKIVKKNYKYEKVYYSKADLQKMYVNNKYKLHFVNTKVEHGSTVYKNGDFYDLCQGPHIPSTGLVKSVKILKNSSVHHNDKQVQRIYAISFPNKDLMSKYLKMRDEAIKKDHRKLGRELDLFFFHEYSPGSCFFLPNGTFLYNKLCDLMRSEYLKRGFQEVITPNIFSIELWKESGHYENYKDNIFMLENENMAMKPMNCPGHCLMFKNVDHSFRDLPIRYADFGVLHRNELSGALTGLTRVRRFQQDDAHIFCTKEQVKEEISNCLDFLKHIYGIFNFQFGLFLSTRPDKFIGEIEEWDLAEKALELAIRESNLNYTLNEGDGAFYGPKIDIILQDALGRRIQCGTIQLDFQLPQRFKLKYRNNDGNQNTPVIIHRAILGSVERFIAILIESYGKKLPFWLNPRQIGIVSLADEKYTEKVKDYFKSFRCEVLRDNNTINKNLKILINKAYYFVCVIGNKEAEKNTINVRINNNQIEYSLDDFKSILSKLEEDKKEYEDLSKEFSNLKI</sequence>
<dbReference type="CDD" id="cd00771">
    <property type="entry name" value="ThrRS_core"/>
    <property type="match status" value="1"/>
</dbReference>
<evidence type="ECO:0000313" key="16">
    <source>
        <dbReference type="Proteomes" id="UP000034350"/>
    </source>
</evidence>
<keyword evidence="5" id="KW-0436">Ligase</keyword>
<evidence type="ECO:0000256" key="5">
    <source>
        <dbReference type="ARBA" id="ARBA00022598"/>
    </source>
</evidence>
<dbReference type="EC" id="6.1.1.3" evidence="3"/>
<dbReference type="GO" id="GO:0005739">
    <property type="term" value="C:mitochondrion"/>
    <property type="evidence" value="ECO:0007669"/>
    <property type="project" value="TreeGrafter"/>
</dbReference>
<evidence type="ECO:0000256" key="9">
    <source>
        <dbReference type="ARBA" id="ARBA00023146"/>
    </source>
</evidence>
<dbReference type="PROSITE" id="PS50862">
    <property type="entry name" value="AA_TRNA_LIGASE_II"/>
    <property type="match status" value="1"/>
</dbReference>
<dbReference type="Proteomes" id="UP000034350">
    <property type="component" value="Unassembled WGS sequence"/>
</dbReference>
<dbReference type="OrthoDB" id="5423599at2759"/>
<dbReference type="GO" id="GO:0006435">
    <property type="term" value="P:threonyl-tRNA aminoacylation"/>
    <property type="evidence" value="ECO:0007669"/>
    <property type="project" value="InterPro"/>
</dbReference>
<feature type="domain" description="Aminoacyl-transfer RNA synthetases class-II family profile" evidence="14">
    <location>
        <begin position="260"/>
        <end position="518"/>
    </location>
</feature>
<dbReference type="FunFam" id="3.30.980.10:FF:000005">
    <property type="entry name" value="Threonyl-tRNA synthetase, mitochondrial"/>
    <property type="match status" value="1"/>
</dbReference>
<dbReference type="InterPro" id="IPR018163">
    <property type="entry name" value="Thr/Ala-tRNA-synth_IIc_edit"/>
</dbReference>
<evidence type="ECO:0000256" key="7">
    <source>
        <dbReference type="ARBA" id="ARBA00022840"/>
    </source>
</evidence>
<dbReference type="Pfam" id="PF00587">
    <property type="entry name" value="tRNA-synt_2b"/>
    <property type="match status" value="1"/>
</dbReference>
<dbReference type="Pfam" id="PF03129">
    <property type="entry name" value="HGTP_anticodon"/>
    <property type="match status" value="1"/>
</dbReference>
<comment type="similarity">
    <text evidence="2">Belongs to the class-II aminoacyl-tRNA synthetase family.</text>
</comment>
<dbReference type="PANTHER" id="PTHR11451">
    <property type="entry name" value="THREONINE-TRNA LIGASE"/>
    <property type="match status" value="1"/>
</dbReference>
<keyword evidence="16" id="KW-1185">Reference proteome</keyword>
<dbReference type="InterPro" id="IPR012947">
    <property type="entry name" value="tRNA_SAD"/>
</dbReference>
<evidence type="ECO:0000256" key="3">
    <source>
        <dbReference type="ARBA" id="ARBA00013163"/>
    </source>
</evidence>
<dbReference type="RefSeq" id="XP_024330647.1">
    <property type="nucleotide sequence ID" value="XM_024475440.1"/>
</dbReference>
<name>A0A0F9WDN6_9MICR</name>
<protein>
    <recommendedName>
        <fullName evidence="12">Probable threonine--tRNA ligase, cytoplasmic</fullName>
        <ecNumber evidence="3">6.1.1.3</ecNumber>
    </recommendedName>
    <alternativeName>
        <fullName evidence="10">Threonyl-tRNA synthetase</fullName>
    </alternativeName>
</protein>
<keyword evidence="6" id="KW-0547">Nucleotide-binding</keyword>
<dbReference type="PANTHER" id="PTHR11451:SF46">
    <property type="entry name" value="THREONINE--TRNA LIGASE"/>
    <property type="match status" value="1"/>
</dbReference>
<dbReference type="VEuPathDB" id="MicrosporidiaDB:AAJ76_390004885"/>
<dbReference type="InterPro" id="IPR033728">
    <property type="entry name" value="ThrRS_core"/>
</dbReference>
<dbReference type="Gene3D" id="3.30.980.10">
    <property type="entry name" value="Threonyl-trna Synthetase, Chain A, domain 2"/>
    <property type="match status" value="1"/>
</dbReference>
<evidence type="ECO:0000256" key="4">
    <source>
        <dbReference type="ARBA" id="ARBA00022490"/>
    </source>
</evidence>
<dbReference type="GO" id="GO:0005524">
    <property type="term" value="F:ATP binding"/>
    <property type="evidence" value="ECO:0007669"/>
    <property type="project" value="UniProtKB-KW"/>
</dbReference>
<dbReference type="EMBL" id="JPQZ01000039">
    <property type="protein sequence ID" value="KKO74905.1"/>
    <property type="molecule type" value="Genomic_DNA"/>
</dbReference>
<keyword evidence="4" id="KW-0963">Cytoplasm</keyword>
<evidence type="ECO:0000256" key="1">
    <source>
        <dbReference type="ARBA" id="ARBA00004496"/>
    </source>
</evidence>
<accession>A0A0F9WDN6</accession>
<comment type="subcellular location">
    <subcellularLocation>
        <location evidence="1">Cytoplasm</location>
    </subcellularLocation>
</comment>
<dbReference type="Pfam" id="PF07973">
    <property type="entry name" value="tRNA_SAD"/>
    <property type="match status" value="1"/>
</dbReference>
<dbReference type="VEuPathDB" id="MicrosporidiaDB:G9O61_00g020290"/>
<dbReference type="InterPro" id="IPR002314">
    <property type="entry name" value="aa-tRNA-synt_IIb"/>
</dbReference>
<evidence type="ECO:0000256" key="12">
    <source>
        <dbReference type="ARBA" id="ARBA00072369"/>
    </source>
</evidence>
<evidence type="ECO:0000256" key="11">
    <source>
        <dbReference type="ARBA" id="ARBA00049515"/>
    </source>
</evidence>
<dbReference type="Gene3D" id="3.40.50.800">
    <property type="entry name" value="Anticodon-binding domain"/>
    <property type="match status" value="1"/>
</dbReference>
<dbReference type="GO" id="GO:0004829">
    <property type="term" value="F:threonine-tRNA ligase activity"/>
    <property type="evidence" value="ECO:0007669"/>
    <property type="project" value="UniProtKB-EC"/>
</dbReference>
<evidence type="ECO:0000256" key="13">
    <source>
        <dbReference type="SAM" id="Coils"/>
    </source>
</evidence>
<evidence type="ECO:0000256" key="6">
    <source>
        <dbReference type="ARBA" id="ARBA00022741"/>
    </source>
</evidence>
<keyword evidence="8" id="KW-0648">Protein biosynthesis</keyword>
<dbReference type="InterPro" id="IPR004154">
    <property type="entry name" value="Anticodon-bd"/>
</dbReference>
<keyword evidence="9 15" id="KW-0030">Aminoacyl-tRNA synthetase</keyword>
<keyword evidence="7" id="KW-0067">ATP-binding</keyword>
<dbReference type="SUPFAM" id="SSF55186">
    <property type="entry name" value="ThrRS/AlaRS common domain"/>
    <property type="match status" value="1"/>
</dbReference>
<reference evidence="15 16" key="1">
    <citation type="journal article" date="2015" name="Environ. Microbiol.">
        <title>Genome analyses suggest the presence of polyploidy and recent human-driven expansions in eight global populations of the honeybee pathogen Nosema ceranae.</title>
        <authorList>
            <person name="Pelin A."/>
            <person name="Selman M."/>
            <person name="Aris-Brosou S."/>
            <person name="Farinelli L."/>
            <person name="Corradi N."/>
        </authorList>
    </citation>
    <scope>NUCLEOTIDE SEQUENCE [LARGE SCALE GENOMIC DNA]</scope>
    <source>
        <strain evidence="15 16">PA08 1199</strain>
    </source>
</reference>
<dbReference type="PRINTS" id="PR01047">
    <property type="entry name" value="TRNASYNTHTHR"/>
</dbReference>
<dbReference type="GeneID" id="36320383"/>
<evidence type="ECO:0000259" key="14">
    <source>
        <dbReference type="PROSITE" id="PS50862"/>
    </source>
</evidence>
<dbReference type="InterPro" id="IPR006195">
    <property type="entry name" value="aa-tRNA-synth_II"/>
</dbReference>
<dbReference type="InterPro" id="IPR045864">
    <property type="entry name" value="aa-tRNA-synth_II/BPL/LPL"/>
</dbReference>
<evidence type="ECO:0000256" key="8">
    <source>
        <dbReference type="ARBA" id="ARBA00022917"/>
    </source>
</evidence>
<dbReference type="Gene3D" id="3.30.930.10">
    <property type="entry name" value="Bira Bifunctional Protein, Domain 2"/>
    <property type="match status" value="1"/>
</dbReference>
<dbReference type="SUPFAM" id="SSF52954">
    <property type="entry name" value="Class II aaRS ABD-related"/>
    <property type="match status" value="1"/>
</dbReference>
<proteinExistence type="inferred from homology"/>
<evidence type="ECO:0000256" key="2">
    <source>
        <dbReference type="ARBA" id="ARBA00008226"/>
    </source>
</evidence>
<comment type="catalytic activity">
    <reaction evidence="11">
        <text>tRNA(Thr) + L-threonine + ATP = L-threonyl-tRNA(Thr) + AMP + diphosphate + H(+)</text>
        <dbReference type="Rhea" id="RHEA:24624"/>
        <dbReference type="Rhea" id="RHEA-COMP:9670"/>
        <dbReference type="Rhea" id="RHEA-COMP:9704"/>
        <dbReference type="ChEBI" id="CHEBI:15378"/>
        <dbReference type="ChEBI" id="CHEBI:30616"/>
        <dbReference type="ChEBI" id="CHEBI:33019"/>
        <dbReference type="ChEBI" id="CHEBI:57926"/>
        <dbReference type="ChEBI" id="CHEBI:78442"/>
        <dbReference type="ChEBI" id="CHEBI:78534"/>
        <dbReference type="ChEBI" id="CHEBI:456215"/>
        <dbReference type="EC" id="6.1.1.3"/>
    </reaction>
</comment>
<comment type="caution">
    <text evidence="15">The sequence shown here is derived from an EMBL/GenBank/DDBJ whole genome shotgun (WGS) entry which is preliminary data.</text>
</comment>
<evidence type="ECO:0000313" key="15">
    <source>
        <dbReference type="EMBL" id="KKO74905.1"/>
    </source>
</evidence>
<organism evidence="15 16">
    <name type="scientific">Vairimorpha ceranae</name>
    <dbReference type="NCBI Taxonomy" id="40302"/>
    <lineage>
        <taxon>Eukaryota</taxon>
        <taxon>Fungi</taxon>
        <taxon>Fungi incertae sedis</taxon>
        <taxon>Microsporidia</taxon>
        <taxon>Nosematidae</taxon>
        <taxon>Vairimorpha</taxon>
    </lineage>
</organism>
<dbReference type="SMART" id="SM00863">
    <property type="entry name" value="tRNA_SAD"/>
    <property type="match status" value="1"/>
</dbReference>
<dbReference type="InterPro" id="IPR036621">
    <property type="entry name" value="Anticodon-bd_dom_sf"/>
</dbReference>
<dbReference type="FunFam" id="3.30.930.10:FF:000019">
    <property type="entry name" value="Threonine--tRNA ligase"/>
    <property type="match status" value="1"/>
</dbReference>
<evidence type="ECO:0000256" key="10">
    <source>
        <dbReference type="ARBA" id="ARBA00031900"/>
    </source>
</evidence>
<dbReference type="NCBIfam" id="TIGR00418">
    <property type="entry name" value="thrS"/>
    <property type="match status" value="1"/>
</dbReference>
<dbReference type="SUPFAM" id="SSF55681">
    <property type="entry name" value="Class II aaRS and biotin synthetases"/>
    <property type="match status" value="1"/>
</dbReference>
<feature type="coiled-coil region" evidence="13">
    <location>
        <begin position="599"/>
        <end position="626"/>
    </location>
</feature>
<gene>
    <name evidence="15" type="ORF">AAJ76_390004885</name>
</gene>
<keyword evidence="13" id="KW-0175">Coiled coil</keyword>
<dbReference type="HAMAP" id="MF_00184">
    <property type="entry name" value="Thr_tRNA_synth"/>
    <property type="match status" value="1"/>
</dbReference>
<dbReference type="AlphaFoldDB" id="A0A0F9WDN6"/>
<dbReference type="InterPro" id="IPR002320">
    <property type="entry name" value="Thr-tRNA-ligase_IIa"/>
</dbReference>